<protein>
    <submittedName>
        <fullName evidence="2">Uncharacterized protein</fullName>
    </submittedName>
</protein>
<evidence type="ECO:0000313" key="2">
    <source>
        <dbReference type="EMBL" id="ACR34650.1"/>
    </source>
</evidence>
<reference evidence="2" key="2">
    <citation type="submission" date="2012-06" db="EMBL/GenBank/DDBJ databases">
        <authorList>
            <person name="Yu Y."/>
            <person name="Currie J."/>
            <person name="Lomeli R."/>
            <person name="Angelova A."/>
            <person name="Collura K."/>
            <person name="Wissotski M."/>
            <person name="Campos D."/>
            <person name="Kudrna D."/>
            <person name="Golser W."/>
            <person name="Ashely E."/>
            <person name="Descour A."/>
            <person name="Fernandes J."/>
            <person name="Soderlund C."/>
            <person name="Walbot V."/>
        </authorList>
    </citation>
    <scope>NUCLEOTIDE SEQUENCE</scope>
    <source>
        <strain evidence="2">B73</strain>
    </source>
</reference>
<dbReference type="AlphaFoldDB" id="C4J0F0"/>
<reference evidence="2" key="1">
    <citation type="journal article" date="2009" name="PLoS Genet.">
        <title>Sequencing, mapping, and analysis of 27,455 maize full-length cDNAs.</title>
        <authorList>
            <person name="Soderlund C."/>
            <person name="Descour A."/>
            <person name="Kudrna D."/>
            <person name="Bomhoff M."/>
            <person name="Boyd L."/>
            <person name="Currie J."/>
            <person name="Angelova A."/>
            <person name="Collura K."/>
            <person name="Wissotski M."/>
            <person name="Ashley E."/>
            <person name="Morrow D."/>
            <person name="Fernandes J."/>
            <person name="Walbot V."/>
            <person name="Yu Y."/>
        </authorList>
    </citation>
    <scope>NUCLEOTIDE SEQUENCE</scope>
    <source>
        <strain evidence="2">B73</strain>
    </source>
</reference>
<feature type="compositionally biased region" description="Low complexity" evidence="1">
    <location>
        <begin position="125"/>
        <end position="135"/>
    </location>
</feature>
<organism evidence="2">
    <name type="scientific">Zea mays</name>
    <name type="common">Maize</name>
    <dbReference type="NCBI Taxonomy" id="4577"/>
    <lineage>
        <taxon>Eukaryota</taxon>
        <taxon>Viridiplantae</taxon>
        <taxon>Streptophyta</taxon>
        <taxon>Embryophyta</taxon>
        <taxon>Tracheophyta</taxon>
        <taxon>Spermatophyta</taxon>
        <taxon>Magnoliopsida</taxon>
        <taxon>Liliopsida</taxon>
        <taxon>Poales</taxon>
        <taxon>Poaceae</taxon>
        <taxon>PACMAD clade</taxon>
        <taxon>Panicoideae</taxon>
        <taxon>Andropogonodae</taxon>
        <taxon>Andropogoneae</taxon>
        <taxon>Tripsacinae</taxon>
        <taxon>Zea</taxon>
    </lineage>
</organism>
<name>C4J0F0_MAIZE</name>
<accession>C4J0F0</accession>
<evidence type="ECO:0000256" key="1">
    <source>
        <dbReference type="SAM" id="MobiDB-lite"/>
    </source>
</evidence>
<proteinExistence type="evidence at transcript level"/>
<dbReference type="EMBL" id="BT084297">
    <property type="protein sequence ID" value="ACR34650.1"/>
    <property type="molecule type" value="mRNA"/>
</dbReference>
<sequence>MNRHVHTAYLHNVQSSDHYTIQNSIGRRDKRTRCRSSELVFMHLVSVKNRTAKTSMSSTVIHPDRPEGFFIQDARRNQLASVDMLLLHLAGRGIGLDCRARHADGMLRQVHALPCGEPDHPEEPNPTSSNHNSNN</sequence>
<feature type="region of interest" description="Disordered" evidence="1">
    <location>
        <begin position="113"/>
        <end position="135"/>
    </location>
</feature>